<feature type="transmembrane region" description="Helical" evidence="2">
    <location>
        <begin position="29"/>
        <end position="50"/>
    </location>
</feature>
<sequence length="602" mass="63889">MVFENDRHVSPKGDELPARGVTSSWRRHLLSAGVVVSLTTGGFFLPGLLLDPGLKGYVSQASVKVSDPRANAASVQHIAAQVRDNLMSPISLGLTVSELKLQPQDLTGVETQGHLSVLLDLLSGGKSGEALVGATETALKDAVTISSAPSDGEIDVAVTAATPQAAQEITDHMATLVIKQIGVEQQAPELQAVEKARAALDSAEAALTGFQMRHGNDAVSRIQSLQQKLREDDALAADLHGKSTELADAISTASAMKVDDVLNRTLPPLSIFAPLEPIRDSYATAKLALAEISVDYGPKHPKTIAAQTTLDAARAAAMPTMRRVLETLKREQATVTAALDSQASGRAELDSQLQAMGQAPADLARLETALEKARTDYVLSSEAAGTFSAKPRVSAKLIKEAEAGVANYDAFTAMAMALAGAAAGLLLSLFVLSFRRSESEEEHGLLQTPEPEVPVVDVTPEQPPVIEAVEIEPGIFDDLETAEEQAEISQDVAESADIAAQAETAVETEAELEPVHDEPANDVPLDQRVRQVLLTNAVHVANEQRDVPTFKLPPLLAAALAGKAHHAQAETEELRALRQELVILREQLSEHAARQDDKSNQA</sequence>
<dbReference type="PANTHER" id="PTHR32309:SF31">
    <property type="entry name" value="CAPSULAR EXOPOLYSACCHARIDE FAMILY"/>
    <property type="match status" value="1"/>
</dbReference>
<keyword evidence="1" id="KW-0175">Coiled coil</keyword>
<dbReference type="PANTHER" id="PTHR32309">
    <property type="entry name" value="TYROSINE-PROTEIN KINASE"/>
    <property type="match status" value="1"/>
</dbReference>
<evidence type="ECO:0000313" key="3">
    <source>
        <dbReference type="EMBL" id="GAK70197.1"/>
    </source>
</evidence>
<evidence type="ECO:0000256" key="1">
    <source>
        <dbReference type="SAM" id="Coils"/>
    </source>
</evidence>
<protein>
    <recommendedName>
        <fullName evidence="5">Succinoglycan biosynthesis transport protein</fullName>
    </recommendedName>
</protein>
<dbReference type="RefSeq" id="WP_045229785.1">
    <property type="nucleotide sequence ID" value="NZ_BBJU01000010.1"/>
</dbReference>
<keyword evidence="2" id="KW-0812">Transmembrane</keyword>
<dbReference type="AlphaFoldDB" id="A0A081CU51"/>
<dbReference type="EMBL" id="BBJU01000010">
    <property type="protein sequence ID" value="GAK70197.1"/>
    <property type="molecule type" value="Genomic_DNA"/>
</dbReference>
<dbReference type="InterPro" id="IPR050445">
    <property type="entry name" value="Bact_polysacc_biosynth/exp"/>
</dbReference>
<evidence type="ECO:0008006" key="5">
    <source>
        <dbReference type="Google" id="ProtNLM"/>
    </source>
</evidence>
<keyword evidence="2" id="KW-0472">Membrane</keyword>
<keyword evidence="2" id="KW-1133">Transmembrane helix</keyword>
<dbReference type="Proteomes" id="UP000028701">
    <property type="component" value="Unassembled WGS sequence"/>
</dbReference>
<evidence type="ECO:0000313" key="4">
    <source>
        <dbReference type="Proteomes" id="UP000028701"/>
    </source>
</evidence>
<comment type="caution">
    <text evidence="3">The sequence shown here is derived from an EMBL/GenBank/DDBJ whole genome shotgun (WGS) entry which is preliminary data.</text>
</comment>
<evidence type="ECO:0000256" key="2">
    <source>
        <dbReference type="SAM" id="Phobius"/>
    </source>
</evidence>
<gene>
    <name evidence="3" type="ORF">RRU01S_10_00360</name>
</gene>
<name>A0A081CU51_9HYPH</name>
<feature type="coiled-coil region" evidence="1">
    <location>
        <begin position="567"/>
        <end position="594"/>
    </location>
</feature>
<reference evidence="3 4" key="1">
    <citation type="submission" date="2014-08" db="EMBL/GenBank/DDBJ databases">
        <title>Whole genome shotgun sequence of Rhizobium rubi NBRC 13261.</title>
        <authorList>
            <person name="Katano-Makiyama Y."/>
            <person name="Hosoyama A."/>
            <person name="Hashimoto M."/>
            <person name="Hosoyama Y."/>
            <person name="Noguchi M."/>
            <person name="Tsuchikane K."/>
            <person name="Uohara A."/>
            <person name="Ohji S."/>
            <person name="Ichikawa N."/>
            <person name="Kimura A."/>
            <person name="Yamazoe A."/>
            <person name="Fujita N."/>
        </authorList>
    </citation>
    <scope>NUCLEOTIDE SEQUENCE [LARGE SCALE GENOMIC DNA]</scope>
    <source>
        <strain evidence="3 4">NBRC 13261</strain>
    </source>
</reference>
<dbReference type="OrthoDB" id="8346197at2"/>
<dbReference type="eggNOG" id="COG3206">
    <property type="taxonomic scope" value="Bacteria"/>
</dbReference>
<organism evidence="3 4">
    <name type="scientific">Agrobacterium rubi TR3 = NBRC 13261</name>
    <dbReference type="NCBI Taxonomy" id="1368415"/>
    <lineage>
        <taxon>Bacteria</taxon>
        <taxon>Pseudomonadati</taxon>
        <taxon>Pseudomonadota</taxon>
        <taxon>Alphaproteobacteria</taxon>
        <taxon>Hyphomicrobiales</taxon>
        <taxon>Rhizobiaceae</taxon>
        <taxon>Rhizobium/Agrobacterium group</taxon>
        <taxon>Agrobacterium</taxon>
    </lineage>
</organism>
<accession>A0A081CU51</accession>
<proteinExistence type="predicted"/>